<evidence type="ECO:0000313" key="1">
    <source>
        <dbReference type="EMBL" id="KAG9244912.1"/>
    </source>
</evidence>
<keyword evidence="2" id="KW-1185">Reference proteome</keyword>
<protein>
    <submittedName>
        <fullName evidence="1">Uncharacterized protein</fullName>
    </submittedName>
</protein>
<organism evidence="1 2">
    <name type="scientific">Calycina marina</name>
    <dbReference type="NCBI Taxonomy" id="1763456"/>
    <lineage>
        <taxon>Eukaryota</taxon>
        <taxon>Fungi</taxon>
        <taxon>Dikarya</taxon>
        <taxon>Ascomycota</taxon>
        <taxon>Pezizomycotina</taxon>
        <taxon>Leotiomycetes</taxon>
        <taxon>Helotiales</taxon>
        <taxon>Pezizellaceae</taxon>
        <taxon>Calycina</taxon>
    </lineage>
</organism>
<evidence type="ECO:0000313" key="2">
    <source>
        <dbReference type="Proteomes" id="UP000887226"/>
    </source>
</evidence>
<comment type="caution">
    <text evidence="1">The sequence shown here is derived from an EMBL/GenBank/DDBJ whole genome shotgun (WGS) entry which is preliminary data.</text>
</comment>
<sequence length="150" mass="17182">MKAVILCSLYDSLMGLFDGSLLWRRPKSDRRNINSPFVLTLPQRPQTRFAPNLLCAELYHPHCLVTASVCLLCLYDYFRALCYSERRFPAVSNGATRRRLLKTFWALRSMGRLIAGRSAQCVARRNGWKGSRSNAILALAAWEMNSRRDP</sequence>
<proteinExistence type="predicted"/>
<dbReference type="AlphaFoldDB" id="A0A9P7Z3Y9"/>
<accession>A0A9P7Z3Y9</accession>
<dbReference type="Proteomes" id="UP000887226">
    <property type="component" value="Unassembled WGS sequence"/>
</dbReference>
<name>A0A9P7Z3Y9_9HELO</name>
<reference evidence="1" key="1">
    <citation type="journal article" date="2021" name="IMA Fungus">
        <title>Genomic characterization of three marine fungi, including Emericellopsis atlantica sp. nov. with signatures of a generalist lifestyle and marine biomass degradation.</title>
        <authorList>
            <person name="Hagestad O.C."/>
            <person name="Hou L."/>
            <person name="Andersen J.H."/>
            <person name="Hansen E.H."/>
            <person name="Altermark B."/>
            <person name="Li C."/>
            <person name="Kuhnert E."/>
            <person name="Cox R.J."/>
            <person name="Crous P.W."/>
            <person name="Spatafora J.W."/>
            <person name="Lail K."/>
            <person name="Amirebrahimi M."/>
            <person name="Lipzen A."/>
            <person name="Pangilinan J."/>
            <person name="Andreopoulos W."/>
            <person name="Hayes R.D."/>
            <person name="Ng V."/>
            <person name="Grigoriev I.V."/>
            <person name="Jackson S.A."/>
            <person name="Sutton T.D.S."/>
            <person name="Dobson A.D.W."/>
            <person name="Rama T."/>
        </authorList>
    </citation>
    <scope>NUCLEOTIDE SEQUENCE</scope>
    <source>
        <strain evidence="1">TRa3180A</strain>
    </source>
</reference>
<gene>
    <name evidence="1" type="ORF">BJ878DRAFT_43348</name>
</gene>
<dbReference type="EMBL" id="MU253875">
    <property type="protein sequence ID" value="KAG9244912.1"/>
    <property type="molecule type" value="Genomic_DNA"/>
</dbReference>